<dbReference type="AlphaFoldDB" id="A0A564XV25"/>
<evidence type="ECO:0000313" key="2">
    <source>
        <dbReference type="Proteomes" id="UP000321570"/>
    </source>
</evidence>
<reference evidence="1 2" key="1">
    <citation type="submission" date="2019-07" db="EMBL/GenBank/DDBJ databases">
        <authorList>
            <person name="Jastrzebski P J."/>
            <person name="Paukszto L."/>
            <person name="Jastrzebski P J."/>
        </authorList>
    </citation>
    <scope>NUCLEOTIDE SEQUENCE [LARGE SCALE GENOMIC DNA]</scope>
    <source>
        <strain evidence="1 2">WMS-il1</strain>
    </source>
</reference>
<name>A0A564XV25_HYMDI</name>
<organism evidence="1 2">
    <name type="scientific">Hymenolepis diminuta</name>
    <name type="common">Rat tapeworm</name>
    <dbReference type="NCBI Taxonomy" id="6216"/>
    <lineage>
        <taxon>Eukaryota</taxon>
        <taxon>Metazoa</taxon>
        <taxon>Spiralia</taxon>
        <taxon>Lophotrochozoa</taxon>
        <taxon>Platyhelminthes</taxon>
        <taxon>Cestoda</taxon>
        <taxon>Eucestoda</taxon>
        <taxon>Cyclophyllidea</taxon>
        <taxon>Hymenolepididae</taxon>
        <taxon>Hymenolepis</taxon>
    </lineage>
</organism>
<dbReference type="EMBL" id="CABIJS010000002">
    <property type="protein sequence ID" value="VUZ38599.1"/>
    <property type="molecule type" value="Genomic_DNA"/>
</dbReference>
<accession>A0A564XV25</accession>
<gene>
    <name evidence="1" type="ORF">WMSIL1_LOCUS58</name>
</gene>
<protein>
    <submittedName>
        <fullName evidence="1">Uncharacterized protein</fullName>
    </submittedName>
</protein>
<evidence type="ECO:0000313" key="1">
    <source>
        <dbReference type="EMBL" id="VUZ38599.1"/>
    </source>
</evidence>
<dbReference type="Proteomes" id="UP000321570">
    <property type="component" value="Unassembled WGS sequence"/>
</dbReference>
<proteinExistence type="predicted"/>
<sequence>MLLCYIRFKNTISSMRGYQAQFGLAPKASFTSATVTLLASTPCLGFNLLL</sequence>
<keyword evidence="2" id="KW-1185">Reference proteome</keyword>